<organism evidence="4 5">
    <name type="scientific">Nocardiopsis codii</name>
    <dbReference type="NCBI Taxonomy" id="3065942"/>
    <lineage>
        <taxon>Bacteria</taxon>
        <taxon>Bacillati</taxon>
        <taxon>Actinomycetota</taxon>
        <taxon>Actinomycetes</taxon>
        <taxon>Streptosporangiales</taxon>
        <taxon>Nocardiopsidaceae</taxon>
        <taxon>Nocardiopsis</taxon>
    </lineage>
</organism>
<accession>A0ABU7K6G7</accession>
<feature type="region of interest" description="Disordered" evidence="1">
    <location>
        <begin position="1"/>
        <end position="51"/>
    </location>
</feature>
<feature type="transmembrane region" description="Helical" evidence="2">
    <location>
        <begin position="106"/>
        <end position="125"/>
    </location>
</feature>
<keyword evidence="2" id="KW-0472">Membrane</keyword>
<protein>
    <recommendedName>
        <fullName evidence="3">DUF6542 domain-containing protein</fullName>
    </recommendedName>
</protein>
<sequence>MPPRKADGPEPGHAPYFVRPDDRGRDASGARRRARAAPKAPEGNPVRRPPRLTGRGGVLIIAVLSFAGTMIAQWTGFPTAPGIAFTVACLATASVVRPADLLSLSVSPPIAFFVAVVAAESVLALGNEGFARVLLLGLASRLAEVAPWLFLGTALVLVIGMFRGLPGNLRNLGDELNGRT</sequence>
<keyword evidence="2" id="KW-0812">Transmembrane</keyword>
<dbReference type="RefSeq" id="WP_330091633.1">
    <property type="nucleotide sequence ID" value="NZ_JAUZMY010000009.1"/>
</dbReference>
<keyword evidence="5" id="KW-1185">Reference proteome</keyword>
<evidence type="ECO:0000256" key="2">
    <source>
        <dbReference type="SAM" id="Phobius"/>
    </source>
</evidence>
<evidence type="ECO:0000313" key="5">
    <source>
        <dbReference type="Proteomes" id="UP001356095"/>
    </source>
</evidence>
<feature type="domain" description="DUF6542" evidence="3">
    <location>
        <begin position="51"/>
        <end position="165"/>
    </location>
</feature>
<keyword evidence="2" id="KW-1133">Transmembrane helix</keyword>
<comment type="caution">
    <text evidence="4">The sequence shown here is derived from an EMBL/GenBank/DDBJ whole genome shotgun (WGS) entry which is preliminary data.</text>
</comment>
<feature type="compositionally biased region" description="Basic and acidic residues" evidence="1">
    <location>
        <begin position="19"/>
        <end position="29"/>
    </location>
</feature>
<name>A0ABU7K6G7_9ACTN</name>
<dbReference type="Proteomes" id="UP001356095">
    <property type="component" value="Unassembled WGS sequence"/>
</dbReference>
<evidence type="ECO:0000256" key="1">
    <source>
        <dbReference type="SAM" id="MobiDB-lite"/>
    </source>
</evidence>
<evidence type="ECO:0000313" key="4">
    <source>
        <dbReference type="EMBL" id="MEE2037847.1"/>
    </source>
</evidence>
<feature type="transmembrane region" description="Helical" evidence="2">
    <location>
        <begin position="56"/>
        <end position="74"/>
    </location>
</feature>
<dbReference type="Pfam" id="PF20177">
    <property type="entry name" value="DUF6542"/>
    <property type="match status" value="1"/>
</dbReference>
<feature type="transmembrane region" description="Helical" evidence="2">
    <location>
        <begin position="80"/>
        <end position="99"/>
    </location>
</feature>
<evidence type="ECO:0000259" key="3">
    <source>
        <dbReference type="Pfam" id="PF20177"/>
    </source>
</evidence>
<feature type="transmembrane region" description="Helical" evidence="2">
    <location>
        <begin position="145"/>
        <end position="162"/>
    </location>
</feature>
<feature type="compositionally biased region" description="Basic and acidic residues" evidence="1">
    <location>
        <begin position="1"/>
        <end position="10"/>
    </location>
</feature>
<proteinExistence type="predicted"/>
<dbReference type="InterPro" id="IPR046672">
    <property type="entry name" value="DUF6542"/>
</dbReference>
<gene>
    <name evidence="4" type="ORF">Q8791_11515</name>
</gene>
<dbReference type="EMBL" id="JAUZMY010000009">
    <property type="protein sequence ID" value="MEE2037847.1"/>
    <property type="molecule type" value="Genomic_DNA"/>
</dbReference>
<reference evidence="4 5" key="1">
    <citation type="submission" date="2023-08" db="EMBL/GenBank/DDBJ databases">
        <authorList>
            <person name="Girao M."/>
            <person name="Carvalho M.F."/>
        </authorList>
    </citation>
    <scope>NUCLEOTIDE SEQUENCE [LARGE SCALE GENOMIC DNA]</scope>
    <source>
        <strain evidence="4 5">CT-R113</strain>
    </source>
</reference>